<dbReference type="GeneID" id="136812293"/>
<evidence type="ECO:0000313" key="1">
    <source>
        <dbReference type="EnsemblMetazoa" id="CLYHEMP006946.1"/>
    </source>
</evidence>
<dbReference type="Proteomes" id="UP000594262">
    <property type="component" value="Unplaced"/>
</dbReference>
<organism evidence="1 2">
    <name type="scientific">Clytia hemisphaerica</name>
    <dbReference type="NCBI Taxonomy" id="252671"/>
    <lineage>
        <taxon>Eukaryota</taxon>
        <taxon>Metazoa</taxon>
        <taxon>Cnidaria</taxon>
        <taxon>Hydrozoa</taxon>
        <taxon>Hydroidolina</taxon>
        <taxon>Leptothecata</taxon>
        <taxon>Obeliida</taxon>
        <taxon>Clytiidae</taxon>
        <taxon>Clytia</taxon>
    </lineage>
</organism>
<dbReference type="RefSeq" id="XP_066924888.1">
    <property type="nucleotide sequence ID" value="XM_067068787.1"/>
</dbReference>
<evidence type="ECO:0000313" key="2">
    <source>
        <dbReference type="Proteomes" id="UP000594262"/>
    </source>
</evidence>
<reference evidence="1" key="1">
    <citation type="submission" date="2021-01" db="UniProtKB">
        <authorList>
            <consortium name="EnsemblMetazoa"/>
        </authorList>
    </citation>
    <scope>IDENTIFICATION</scope>
</reference>
<keyword evidence="2" id="KW-1185">Reference proteome</keyword>
<dbReference type="AlphaFoldDB" id="A0A7M5WKA3"/>
<name>A0A7M5WKA3_9CNID</name>
<proteinExistence type="predicted"/>
<protein>
    <submittedName>
        <fullName evidence="1">Uncharacterized protein</fullName>
    </submittedName>
</protein>
<sequence>MVKMTFEVFEVLADIRKFAFDYVIFQLQPNEEILIAEKFLRGQTQAAGQCDGTPANFHAVKEFIRANPDEGVIAVFHLKGRTVALNWSPDSFCLADQLDHLSAFHKLSIKLPTAKRIDLHYLEDVDYKTLSQFVE</sequence>
<accession>A0A7M5WKA3</accession>
<dbReference type="EnsemblMetazoa" id="CLYHEMT006946.1">
    <property type="protein sequence ID" value="CLYHEMP006946.1"/>
    <property type="gene ID" value="CLYHEMG006946"/>
</dbReference>